<keyword evidence="2" id="KW-0812">Transmembrane</keyword>
<feature type="region of interest" description="Disordered" evidence="1">
    <location>
        <begin position="499"/>
        <end position="529"/>
    </location>
</feature>
<feature type="region of interest" description="Disordered" evidence="1">
    <location>
        <begin position="465"/>
        <end position="485"/>
    </location>
</feature>
<keyword evidence="2" id="KW-1133">Transmembrane helix</keyword>
<comment type="caution">
    <text evidence="4">The sequence shown here is derived from an EMBL/GenBank/DDBJ whole genome shotgun (WGS) entry which is preliminary data.</text>
</comment>
<dbReference type="AlphaFoldDB" id="A0A6V7TYS7"/>
<feature type="compositionally biased region" description="Low complexity" evidence="1">
    <location>
        <begin position="189"/>
        <end position="198"/>
    </location>
</feature>
<proteinExistence type="predicted"/>
<accession>A0A6V7TYS7</accession>
<keyword evidence="3" id="KW-0732">Signal</keyword>
<feature type="region of interest" description="Disordered" evidence="1">
    <location>
        <begin position="188"/>
        <end position="211"/>
    </location>
</feature>
<dbReference type="EMBL" id="CAJEWN010000023">
    <property type="protein sequence ID" value="CAD2139524.1"/>
    <property type="molecule type" value="Genomic_DNA"/>
</dbReference>
<sequence>MNLLIFGFINYFVFIFLCTFIDQSFATEKLNPPVAFPIFRPPLEAVQRYKTSAEHLQRQHSSQNLNDTQIEIEEISTNFSNDNNTFVEPSLEGLLGDVEEEANEEFIEGKINKNKTIIEEQNNNTLENLGNFGKLKNEIKLRHLNNSINATKIINTPQFPVFTGLGMEIIDVSPSNDAEKENKFKEEIPPLSSSFPSSLSPPPHHQQQQQFNNHHKLHYYLNKNNTKLNKKYHPLKINKEQQQELPTTTTIPFIQLLPTTPKHFEEENINPFILNQNLSEQKLNKTNNKQLNISENVGEDFEGINLINGTEWNNNNNENKNAKDDINNQTITDENKNIITSNTTITSITSSEVNLTEKDFSTSSPSITTTKTLIEDFGRPNIRDELDNGFERVTMHLVDIPSTTTELVNNGSIIVEEERPSQQQQTSTQNILTFNGIPFNLPSTKPPPSSKTIEQLNTNLFTTTIIPSNTLNSPPPPPPPSNDKNEVLIEQQHSHIEFPQINNNLGEGDELVNNQGNEKDKNENSKINGNIEREMENKENFVQEENLNKNGDIGESMKRTSKFSTSTSSSDNLRIFVLLGIITILLVTIALASIFSARYVKRSRQLHGKYQPAAYEMQTQQQQQNRYQTTDFVNTQIYRQPPINNNFSSPPSNTPSIQQQITATFGKEERLI</sequence>
<organism evidence="4 5">
    <name type="scientific">Meloidogyne enterolobii</name>
    <name type="common">Root-knot nematode worm</name>
    <name type="synonym">Meloidogyne mayaguensis</name>
    <dbReference type="NCBI Taxonomy" id="390850"/>
    <lineage>
        <taxon>Eukaryota</taxon>
        <taxon>Metazoa</taxon>
        <taxon>Ecdysozoa</taxon>
        <taxon>Nematoda</taxon>
        <taxon>Chromadorea</taxon>
        <taxon>Rhabditida</taxon>
        <taxon>Tylenchina</taxon>
        <taxon>Tylenchomorpha</taxon>
        <taxon>Tylenchoidea</taxon>
        <taxon>Meloidogynidae</taxon>
        <taxon>Meloidogyninae</taxon>
        <taxon>Meloidogyne</taxon>
    </lineage>
</organism>
<gene>
    <name evidence="4" type="ORF">MENT_LOCUS6193</name>
</gene>
<feature type="transmembrane region" description="Helical" evidence="2">
    <location>
        <begin position="575"/>
        <end position="600"/>
    </location>
</feature>
<name>A0A6V7TYS7_MELEN</name>
<feature type="chain" id="PRO_5027728512" evidence="3">
    <location>
        <begin position="27"/>
        <end position="672"/>
    </location>
</feature>
<evidence type="ECO:0000256" key="3">
    <source>
        <dbReference type="SAM" id="SignalP"/>
    </source>
</evidence>
<protein>
    <submittedName>
        <fullName evidence="4">Uncharacterized protein</fullName>
    </submittedName>
</protein>
<feature type="signal peptide" evidence="3">
    <location>
        <begin position="1"/>
        <end position="26"/>
    </location>
</feature>
<reference evidence="4 5" key="1">
    <citation type="submission" date="2020-08" db="EMBL/GenBank/DDBJ databases">
        <authorList>
            <person name="Koutsovoulos G."/>
            <person name="Danchin GJ E."/>
        </authorList>
    </citation>
    <scope>NUCLEOTIDE SEQUENCE [LARGE SCALE GENOMIC DNA]</scope>
</reference>
<dbReference type="Proteomes" id="UP000580250">
    <property type="component" value="Unassembled WGS sequence"/>
</dbReference>
<evidence type="ECO:0000313" key="4">
    <source>
        <dbReference type="EMBL" id="CAD2139524.1"/>
    </source>
</evidence>
<evidence type="ECO:0000256" key="2">
    <source>
        <dbReference type="SAM" id="Phobius"/>
    </source>
</evidence>
<evidence type="ECO:0000313" key="5">
    <source>
        <dbReference type="Proteomes" id="UP000580250"/>
    </source>
</evidence>
<keyword evidence="2" id="KW-0472">Membrane</keyword>
<evidence type="ECO:0000256" key="1">
    <source>
        <dbReference type="SAM" id="MobiDB-lite"/>
    </source>
</evidence>